<keyword evidence="2" id="KW-1185">Reference proteome</keyword>
<gene>
    <name evidence="1" type="ORF">ACFO3O_04110</name>
</gene>
<dbReference type="EMBL" id="JBHSFV010000002">
    <property type="protein sequence ID" value="MFC4633075.1"/>
    <property type="molecule type" value="Genomic_DNA"/>
</dbReference>
<dbReference type="InterPro" id="IPR047111">
    <property type="entry name" value="YbaP-like"/>
</dbReference>
<dbReference type="PANTHER" id="PTHR40590">
    <property type="entry name" value="CYTOPLASMIC PROTEIN-RELATED"/>
    <property type="match status" value="1"/>
</dbReference>
<dbReference type="Pfam" id="PF01963">
    <property type="entry name" value="TraB_PrgY_gumN"/>
    <property type="match status" value="1"/>
</dbReference>
<accession>A0ABV9HTR2</accession>
<dbReference type="CDD" id="cd14789">
    <property type="entry name" value="Tiki"/>
    <property type="match status" value="1"/>
</dbReference>
<comment type="caution">
    <text evidence="1">The sequence shown here is derived from an EMBL/GenBank/DDBJ whole genome shotgun (WGS) entry which is preliminary data.</text>
</comment>
<dbReference type="PANTHER" id="PTHR40590:SF1">
    <property type="entry name" value="CYTOPLASMIC PROTEIN"/>
    <property type="match status" value="1"/>
</dbReference>
<name>A0ABV9HTR2_9FLAO</name>
<organism evidence="1 2">
    <name type="scientific">Dokdonia ponticola</name>
    <dbReference type="NCBI Taxonomy" id="2041041"/>
    <lineage>
        <taxon>Bacteria</taxon>
        <taxon>Pseudomonadati</taxon>
        <taxon>Bacteroidota</taxon>
        <taxon>Flavobacteriia</taxon>
        <taxon>Flavobacteriales</taxon>
        <taxon>Flavobacteriaceae</taxon>
        <taxon>Dokdonia</taxon>
    </lineage>
</organism>
<sequence>MSFVRLHLKKIGLTFLFSFFVFSFISAQDRSNYALLWEIEHKNSDKKSYLFGTMHLRDKRVFNFTDAMLPSIKQSEVFALEVDPENIATKYIESLSKKDFLDTYKDILAEEDYIVLQEKIKNATGKSLEELSANNPDYIKSVLRPDLNKDDDKDVFLDLYLYQIAASLDKEIQGLEELEDQMINYDKASNKEITRTIKELINHSEDEYVSQVEDLIEMYISGDLAKIQAYTSESIGFYKTTMQRRNEKMVKSMKEIMKTKSVFAAIGAAHLPGEEGVIELLKKEGYTVRKVENSFTGKSNNYTFIPNLEKWEVFKDSINGYSLKQPISAQKFDVLNFSGFSGENAYIDFKSGANFFHFSIDMTDRVEAFRAQMADSFVENIRKRDSTAFVSSGKVQRNEEQFSQVIIKSSGKRVAHFELLSKHGYFYIFGVEYSPSIAKATAESFFNSIVINQPKVKETSWNSYTNTKGAFTVQVPGEINDMSRVIPNPEDPDGDPYEMTLLAIKDAEKNHNYLIRYNNFPIGYYLKDISDIYNGLLNQFKTTGATILDEKKFEFDGHVAYDFDVMIQGKYQAIFRYISRGNRTYVILAQSLVENETVTSDNPLFNSFTFDPYTQTNFDTIQNKHHQLSFLLPKKKREEENLEVIYNSYYGDAIDYFGLNEDTGGSYSVYLSDLKKYFRVKENNVEALFDEFAYQYKEYSDTIYNTEKGFYKKYPTKTYYLSSKKTPIIKKYKFFLIENQMVILGAYLGEKEVDSEIANSFFNGIKIDGLQSFDVYSSKAKRILKDLESKDTLTRFQAKGALDYYTFELSEKKVLEKGLFKTYEQDTAYYGIKNMIIYNLGLVGDDASVSKLVSYYNSSKATNKNRLMTLSALPLIKTETAHEAYFKLLNTNPPIRTTEDPYPVLETVSDSVFNYKVYGDAIFDLNHNPLFRDHVINYWREVIRQDSTAIDYLKSKKEMVFEYFESDVRTLIDTTIAVKPLYLTNEGIIADYISLMSALDLDTKKTKTAIEQLLAVAEKRSWYTYRIYDYYINHTKTPDTATVAILLDDLYYRFEAMELLISAGKSDLIPTSYLEAIPFSKLSLYYNIGEYHGYPDDMEYQETIIFEEEPYDVYIASVTEISEEEDALITKYVGVVKKDAADLDNFKLLDSYYSYDVMTDKPIKDQALSILKSSKEE</sequence>
<dbReference type="Proteomes" id="UP001596043">
    <property type="component" value="Unassembled WGS sequence"/>
</dbReference>
<dbReference type="InterPro" id="IPR002816">
    <property type="entry name" value="TraB/PrgY/GumN_fam"/>
</dbReference>
<proteinExistence type="predicted"/>
<dbReference type="RefSeq" id="WP_379977259.1">
    <property type="nucleotide sequence ID" value="NZ_JBHSFV010000002.1"/>
</dbReference>
<protein>
    <submittedName>
        <fullName evidence="1">TraB/GumN family protein</fullName>
    </submittedName>
</protein>
<evidence type="ECO:0000313" key="2">
    <source>
        <dbReference type="Proteomes" id="UP001596043"/>
    </source>
</evidence>
<reference evidence="2" key="1">
    <citation type="journal article" date="2019" name="Int. J. Syst. Evol. Microbiol.">
        <title>The Global Catalogue of Microorganisms (GCM) 10K type strain sequencing project: providing services to taxonomists for standard genome sequencing and annotation.</title>
        <authorList>
            <consortium name="The Broad Institute Genomics Platform"/>
            <consortium name="The Broad Institute Genome Sequencing Center for Infectious Disease"/>
            <person name="Wu L."/>
            <person name="Ma J."/>
        </authorList>
    </citation>
    <scope>NUCLEOTIDE SEQUENCE [LARGE SCALE GENOMIC DNA]</scope>
    <source>
        <strain evidence="2">YJ-61-S</strain>
    </source>
</reference>
<evidence type="ECO:0000313" key="1">
    <source>
        <dbReference type="EMBL" id="MFC4633075.1"/>
    </source>
</evidence>